<evidence type="ECO:0000256" key="3">
    <source>
        <dbReference type="ARBA" id="ARBA00022679"/>
    </source>
</evidence>
<dbReference type="GO" id="GO:0032259">
    <property type="term" value="P:methylation"/>
    <property type="evidence" value="ECO:0007669"/>
    <property type="project" value="UniProtKB-KW"/>
</dbReference>
<evidence type="ECO:0000256" key="6">
    <source>
        <dbReference type="ARBA" id="ARBA00047942"/>
    </source>
</evidence>
<dbReference type="GO" id="GO:0009007">
    <property type="term" value="F:site-specific DNA-methyltransferase (adenine-specific) activity"/>
    <property type="evidence" value="ECO:0007669"/>
    <property type="project" value="UniProtKB-EC"/>
</dbReference>
<dbReference type="InterPro" id="IPR038333">
    <property type="entry name" value="T1MK-like_N_sf"/>
</dbReference>
<evidence type="ECO:0000313" key="9">
    <source>
        <dbReference type="EMBL" id="SVD66276.1"/>
    </source>
</evidence>
<dbReference type="EC" id="2.1.1.72" evidence="1"/>
<dbReference type="EMBL" id="UINC01165083">
    <property type="protein sequence ID" value="SVD66276.1"/>
    <property type="molecule type" value="Genomic_DNA"/>
</dbReference>
<reference evidence="9" key="1">
    <citation type="submission" date="2018-05" db="EMBL/GenBank/DDBJ databases">
        <authorList>
            <person name="Lanie J.A."/>
            <person name="Ng W.-L."/>
            <person name="Kazmierczak K.M."/>
            <person name="Andrzejewski T.M."/>
            <person name="Davidsen T.M."/>
            <person name="Wayne K.J."/>
            <person name="Tettelin H."/>
            <person name="Glass J.I."/>
            <person name="Rusch D."/>
            <person name="Podicherti R."/>
            <person name="Tsui H.-C.T."/>
            <person name="Winkler M.E."/>
        </authorList>
    </citation>
    <scope>NUCLEOTIDE SEQUENCE</scope>
</reference>
<proteinExistence type="predicted"/>
<name>A0A382X538_9ZZZZ</name>
<dbReference type="PANTHER" id="PTHR42933">
    <property type="entry name" value="SLR6095 PROTEIN"/>
    <property type="match status" value="1"/>
</dbReference>
<evidence type="ECO:0000259" key="8">
    <source>
        <dbReference type="Pfam" id="PF12161"/>
    </source>
</evidence>
<dbReference type="GO" id="GO:0003677">
    <property type="term" value="F:DNA binding"/>
    <property type="evidence" value="ECO:0007669"/>
    <property type="project" value="InterPro"/>
</dbReference>
<feature type="domain" description="N6 adenine-specific DNA methyltransferase N-terminal" evidence="8">
    <location>
        <begin position="3"/>
        <end position="134"/>
    </location>
</feature>
<evidence type="ECO:0000259" key="7">
    <source>
        <dbReference type="Pfam" id="PF02384"/>
    </source>
</evidence>
<keyword evidence="5" id="KW-0680">Restriction system</keyword>
<dbReference type="Gene3D" id="3.40.50.150">
    <property type="entry name" value="Vaccinia Virus protein VP39"/>
    <property type="match status" value="1"/>
</dbReference>
<gene>
    <name evidence="9" type="ORF">METZ01_LOCUS419130</name>
</gene>
<dbReference type="Pfam" id="PF12161">
    <property type="entry name" value="HsdM_N"/>
    <property type="match status" value="1"/>
</dbReference>
<dbReference type="InterPro" id="IPR051537">
    <property type="entry name" value="DNA_Adenine_Mtase"/>
</dbReference>
<feature type="non-terminal residue" evidence="9">
    <location>
        <position position="268"/>
    </location>
</feature>
<accession>A0A382X538</accession>
<dbReference type="AlphaFoldDB" id="A0A382X538"/>
<dbReference type="PRINTS" id="PR00507">
    <property type="entry name" value="N12N6MTFRASE"/>
</dbReference>
<dbReference type="InterPro" id="IPR003356">
    <property type="entry name" value="DNA_methylase_A-5"/>
</dbReference>
<evidence type="ECO:0000256" key="4">
    <source>
        <dbReference type="ARBA" id="ARBA00022691"/>
    </source>
</evidence>
<keyword evidence="3" id="KW-0808">Transferase</keyword>
<dbReference type="InterPro" id="IPR022749">
    <property type="entry name" value="D12N6_MeTrfase_N"/>
</dbReference>
<dbReference type="InterPro" id="IPR029063">
    <property type="entry name" value="SAM-dependent_MTases_sf"/>
</dbReference>
<protein>
    <recommendedName>
        <fullName evidence="1">site-specific DNA-methyltransferase (adenine-specific)</fullName>
        <ecNumber evidence="1">2.1.1.72</ecNumber>
    </recommendedName>
</protein>
<organism evidence="9">
    <name type="scientific">marine metagenome</name>
    <dbReference type="NCBI Taxonomy" id="408172"/>
    <lineage>
        <taxon>unclassified sequences</taxon>
        <taxon>metagenomes</taxon>
        <taxon>ecological metagenomes</taxon>
    </lineage>
</organism>
<sequence>MISFIWSVADLIRDRFGRGEYADVILPLTVLRRIDCVIRPTQDAVRAKSAELAKMNIDDPEPILRKTAGVAFYNTSRYDFQRLLEDPANIDQNIQHYINDFSPNMQEVIENFELRNTLAKLAKHKLTFQVLQKFSEIDLHPDVVSNHDMGYIFEELLRKFNELLDENPGEHFTPREVIRLMTELMLATDHEELKTPGIIRQVMDPCCGSGGMLTICKERIKRMNPRARVEVYGQEVNPKTYAVTKSDMLIIAPDGKDADRIRFGSTLS</sequence>
<comment type="catalytic activity">
    <reaction evidence="6">
        <text>a 2'-deoxyadenosine in DNA + S-adenosyl-L-methionine = an N(6)-methyl-2'-deoxyadenosine in DNA + S-adenosyl-L-homocysteine + H(+)</text>
        <dbReference type="Rhea" id="RHEA:15197"/>
        <dbReference type="Rhea" id="RHEA-COMP:12418"/>
        <dbReference type="Rhea" id="RHEA-COMP:12419"/>
        <dbReference type="ChEBI" id="CHEBI:15378"/>
        <dbReference type="ChEBI" id="CHEBI:57856"/>
        <dbReference type="ChEBI" id="CHEBI:59789"/>
        <dbReference type="ChEBI" id="CHEBI:90615"/>
        <dbReference type="ChEBI" id="CHEBI:90616"/>
        <dbReference type="EC" id="2.1.1.72"/>
    </reaction>
</comment>
<dbReference type="GO" id="GO:0009307">
    <property type="term" value="P:DNA restriction-modification system"/>
    <property type="evidence" value="ECO:0007669"/>
    <property type="project" value="UniProtKB-KW"/>
</dbReference>
<evidence type="ECO:0000256" key="2">
    <source>
        <dbReference type="ARBA" id="ARBA00022603"/>
    </source>
</evidence>
<dbReference type="PANTHER" id="PTHR42933:SF3">
    <property type="entry name" value="TYPE I RESTRICTION ENZYME MJAVIII METHYLASE SUBUNIT"/>
    <property type="match status" value="1"/>
</dbReference>
<dbReference type="SUPFAM" id="SSF53335">
    <property type="entry name" value="S-adenosyl-L-methionine-dependent methyltransferases"/>
    <property type="match status" value="1"/>
</dbReference>
<keyword evidence="2" id="KW-0489">Methyltransferase</keyword>
<keyword evidence="4" id="KW-0949">S-adenosyl-L-methionine</keyword>
<dbReference type="Pfam" id="PF02384">
    <property type="entry name" value="N6_Mtase"/>
    <property type="match status" value="1"/>
</dbReference>
<dbReference type="Gene3D" id="1.20.1260.30">
    <property type="match status" value="1"/>
</dbReference>
<evidence type="ECO:0000256" key="1">
    <source>
        <dbReference type="ARBA" id="ARBA00011900"/>
    </source>
</evidence>
<dbReference type="GO" id="GO:0008170">
    <property type="term" value="F:N-methyltransferase activity"/>
    <property type="evidence" value="ECO:0007669"/>
    <property type="project" value="InterPro"/>
</dbReference>
<feature type="domain" description="DNA methylase adenine-specific" evidence="7">
    <location>
        <begin position="145"/>
        <end position="267"/>
    </location>
</feature>
<evidence type="ECO:0000256" key="5">
    <source>
        <dbReference type="ARBA" id="ARBA00022747"/>
    </source>
</evidence>